<protein>
    <submittedName>
        <fullName evidence="1">Uncharacterized protein</fullName>
    </submittedName>
</protein>
<gene>
    <name evidence="1" type="ORF">Q8A49_32775</name>
</gene>
<evidence type="ECO:0000313" key="2">
    <source>
        <dbReference type="Proteomes" id="UP001348641"/>
    </source>
</evidence>
<sequence length="255" mass="28551">MSAWRRKGDGGEVPSWSIAFRTPDTTHAFQARVPTNTEGMWFEGAFEVTVSWNGAGAAARAHALARIQREVIRMAGKESARFSLGDHGSAEAEIACGLAEARNFREEVVREVAVLVSLTADKEDLALDRERERVGPRKEIQRALHRASMERVGELRKDVLSDPQVARVWWYEQNPDLLHDIENAGEALDTMATFREEVSGVEEGREAAGDPVLDAFLEGLEEWEVSAVLERLTTLLEGFERPDLVNRLREKWPSA</sequence>
<dbReference type="Proteomes" id="UP001348641">
    <property type="component" value="Unassembled WGS sequence"/>
</dbReference>
<name>A0ABU7L147_9ACTN</name>
<proteinExistence type="predicted"/>
<comment type="caution">
    <text evidence="1">The sequence shown here is derived from an EMBL/GenBank/DDBJ whole genome shotgun (WGS) entry which is preliminary data.</text>
</comment>
<dbReference type="RefSeq" id="WP_330162052.1">
    <property type="nucleotide sequence ID" value="NZ_BAAAJA010000025.1"/>
</dbReference>
<accession>A0ABU7L147</accession>
<reference evidence="1 2" key="1">
    <citation type="submission" date="2023-07" db="EMBL/GenBank/DDBJ databases">
        <authorList>
            <person name="Girao M."/>
            <person name="Carvalho M.F."/>
        </authorList>
    </citation>
    <scope>NUCLEOTIDE SEQUENCE [LARGE SCALE GENOMIC DNA]</scope>
    <source>
        <strain evidence="1 2">66/93</strain>
    </source>
</reference>
<organism evidence="1 2">
    <name type="scientific">Nocardiopsis tropica</name>
    <dbReference type="NCBI Taxonomy" id="109330"/>
    <lineage>
        <taxon>Bacteria</taxon>
        <taxon>Bacillati</taxon>
        <taxon>Actinomycetota</taxon>
        <taxon>Actinomycetes</taxon>
        <taxon>Streptosporangiales</taxon>
        <taxon>Nocardiopsidaceae</taxon>
        <taxon>Nocardiopsis</taxon>
    </lineage>
</organism>
<dbReference type="EMBL" id="JAUUCC010000165">
    <property type="protein sequence ID" value="MEE2055281.1"/>
    <property type="molecule type" value="Genomic_DNA"/>
</dbReference>
<evidence type="ECO:0000313" key="1">
    <source>
        <dbReference type="EMBL" id="MEE2055281.1"/>
    </source>
</evidence>